<evidence type="ECO:0000313" key="3">
    <source>
        <dbReference type="EMBL" id="KAK7016069.1"/>
    </source>
</evidence>
<dbReference type="EMBL" id="JAWWNJ010000052">
    <property type="protein sequence ID" value="KAK7016069.1"/>
    <property type="molecule type" value="Genomic_DNA"/>
</dbReference>
<comment type="caution">
    <text evidence="3">The sequence shown here is derived from an EMBL/GenBank/DDBJ whole genome shotgun (WGS) entry which is preliminary data.</text>
</comment>
<organism evidence="3 4">
    <name type="scientific">Favolaschia claudopus</name>
    <dbReference type="NCBI Taxonomy" id="2862362"/>
    <lineage>
        <taxon>Eukaryota</taxon>
        <taxon>Fungi</taxon>
        <taxon>Dikarya</taxon>
        <taxon>Basidiomycota</taxon>
        <taxon>Agaricomycotina</taxon>
        <taxon>Agaricomycetes</taxon>
        <taxon>Agaricomycetidae</taxon>
        <taxon>Agaricales</taxon>
        <taxon>Marasmiineae</taxon>
        <taxon>Mycenaceae</taxon>
        <taxon>Favolaschia</taxon>
    </lineage>
</organism>
<protein>
    <recommendedName>
        <fullName evidence="2">DUF6589 domain-containing protein</fullName>
    </recommendedName>
</protein>
<dbReference type="Pfam" id="PF20231">
    <property type="entry name" value="DUF6589"/>
    <property type="match status" value="1"/>
</dbReference>
<name>A0AAW0ARN6_9AGAR</name>
<feature type="domain" description="DUF6589" evidence="2">
    <location>
        <begin position="428"/>
        <end position="857"/>
    </location>
</feature>
<evidence type="ECO:0000313" key="4">
    <source>
        <dbReference type="Proteomes" id="UP001362999"/>
    </source>
</evidence>
<dbReference type="Proteomes" id="UP001362999">
    <property type="component" value="Unassembled WGS sequence"/>
</dbReference>
<feature type="region of interest" description="Disordered" evidence="1">
    <location>
        <begin position="671"/>
        <end position="707"/>
    </location>
</feature>
<dbReference type="InterPro" id="IPR046496">
    <property type="entry name" value="DUF6589"/>
</dbReference>
<feature type="compositionally biased region" description="Low complexity" evidence="1">
    <location>
        <begin position="87"/>
        <end position="100"/>
    </location>
</feature>
<feature type="compositionally biased region" description="Polar residues" evidence="1">
    <location>
        <begin position="57"/>
        <end position="67"/>
    </location>
</feature>
<gene>
    <name evidence="3" type="ORF">R3P38DRAFT_3203850</name>
</gene>
<feature type="region of interest" description="Disordered" evidence="1">
    <location>
        <begin position="1"/>
        <end position="100"/>
    </location>
</feature>
<dbReference type="AlphaFoldDB" id="A0AAW0ARN6"/>
<proteinExistence type="predicted"/>
<accession>A0AAW0ARN6</accession>
<evidence type="ECO:0000256" key="1">
    <source>
        <dbReference type="SAM" id="MobiDB-lite"/>
    </source>
</evidence>
<sequence>MSTSNAPQSLREHADALKSQLQPRLRQRKARESVPGLTTFSLAKPTIPSQTPLPPSASEQYLQSYTSGVDFRPPLTPQSLPRNSTYAARPPAISAPSPSFGSGSLSYDDPFVTNDSSDLLSNVSEQELEGLPPESFSLRRERLSTYQKIDRILAELRHGRISPVDVLIQVLDSDDISYDRYRGHLYREDSGKLMELVEKIMGDDSGQRKLLDCMRPHLQDFACETVSNEMESLHDVSILPKVSAVTAEFIENFNLDENLAMTPFLTSILTSAAQSERAKDENKLKHPEKMVQVVTRQLLYQYSNRCLAFPAEFGLFLWSTGSARQTIDAAHRCSLSVSYDSVLKHIESLGDACTANNIAFASDEDDPHGLGYDNVNIPTSEHTEQRGADGPAKVRSGSLPVLYGLLGAKREHMLIAPIMRRLKDSPGLHFNRDLQPSIAHLQSYHHQLETTTIHCLFTYVSEFDAIAKDPQLQHKPIRPIPVGYKTRQYPLRASTIEEATTRGNILLHDEIYINQLKQTPERLSKYAIPSFNDQLTNARIRSAQQMRVKDKSPWERREIFQLGFGLFHLCLNLVWGILHIHRGSVNDVGSLTYFFSLMEKKRLGNDQPDYHALLAALTQALHGLLLNAWAEECGFASLKLFAESNPSPETLRKLASQILAKYATPLSLVDTQPEAYDSPSDTSDSDSDTEDLPIATNKAPPPLDPKDDIAHHNIRLLTRDLLMVEVLVRAISDGDFGRVEVLLPHLALMFRGAGCNKYCTEILHFLHNLKHVWTPEFADIMRDNMIVCISGLGPGHCMGIDMNIEHLIGYLKNLLRAKGMDSTWDRLGNISAAIIPLQNIKKKMGALLSTSYQRGGHTTPDTSKLVWRVQEKVASERLQEFESGRANNIRAKLTKDICKVGEQKLKSSTLNTFNKKLRALIDGLTFEEEEDECPAMQYDPIELDE</sequence>
<feature type="compositionally biased region" description="Polar residues" evidence="1">
    <location>
        <begin position="77"/>
        <end position="86"/>
    </location>
</feature>
<evidence type="ECO:0000259" key="2">
    <source>
        <dbReference type="Pfam" id="PF20231"/>
    </source>
</evidence>
<reference evidence="3 4" key="1">
    <citation type="journal article" date="2024" name="J Genomics">
        <title>Draft genome sequencing and assembly of Favolaschia claudopus CIRM-BRFM 2984 isolated from oak limbs.</title>
        <authorList>
            <person name="Navarro D."/>
            <person name="Drula E."/>
            <person name="Chaduli D."/>
            <person name="Cazenave R."/>
            <person name="Ahrendt S."/>
            <person name="Wang J."/>
            <person name="Lipzen A."/>
            <person name="Daum C."/>
            <person name="Barry K."/>
            <person name="Grigoriev I.V."/>
            <person name="Favel A."/>
            <person name="Rosso M.N."/>
            <person name="Martin F."/>
        </authorList>
    </citation>
    <scope>NUCLEOTIDE SEQUENCE [LARGE SCALE GENOMIC DNA]</scope>
    <source>
        <strain evidence="3 4">CIRM-BRFM 2984</strain>
    </source>
</reference>
<keyword evidence="4" id="KW-1185">Reference proteome</keyword>